<evidence type="ECO:0000313" key="5">
    <source>
        <dbReference type="EMBL" id="HIQ70297.1"/>
    </source>
</evidence>
<keyword evidence="3" id="KW-0963">Cytoplasm</keyword>
<keyword evidence="3" id="KW-0949">S-adenosyl-L-methionine</keyword>
<dbReference type="SFLD" id="SFLDG01082">
    <property type="entry name" value="B12-binding_domain_containing"/>
    <property type="match status" value="1"/>
</dbReference>
<dbReference type="InterPro" id="IPR007197">
    <property type="entry name" value="rSAM"/>
</dbReference>
<keyword evidence="3" id="KW-0408">Iron</keyword>
<organism evidence="5 6">
    <name type="scientific">Candidatus Avoscillospira stercorigallinarum</name>
    <dbReference type="NCBI Taxonomy" id="2840708"/>
    <lineage>
        <taxon>Bacteria</taxon>
        <taxon>Bacillati</taxon>
        <taxon>Bacillota</taxon>
        <taxon>Clostridia</taxon>
        <taxon>Eubacteriales</taxon>
        <taxon>Oscillospiraceae</taxon>
        <taxon>Oscillospiraceae incertae sedis</taxon>
        <taxon>Candidatus Avoscillospira</taxon>
    </lineage>
</organism>
<dbReference type="InterPro" id="IPR034505">
    <property type="entry name" value="Coproporphyrinogen-III_oxidase"/>
</dbReference>
<dbReference type="SMART" id="SM00729">
    <property type="entry name" value="Elp3"/>
    <property type="match status" value="1"/>
</dbReference>
<dbReference type="InterPro" id="IPR004559">
    <property type="entry name" value="HemW-like"/>
</dbReference>
<dbReference type="Proteomes" id="UP000886874">
    <property type="component" value="Unassembled WGS sequence"/>
</dbReference>
<dbReference type="GO" id="GO:0046872">
    <property type="term" value="F:metal ion binding"/>
    <property type="evidence" value="ECO:0007669"/>
    <property type="project" value="UniProtKB-UniRule"/>
</dbReference>
<dbReference type="SFLD" id="SFLDG01065">
    <property type="entry name" value="anaerobic_coproporphyrinogen-I"/>
    <property type="match status" value="1"/>
</dbReference>
<reference evidence="5" key="1">
    <citation type="submission" date="2020-10" db="EMBL/GenBank/DDBJ databases">
        <authorList>
            <person name="Gilroy R."/>
        </authorList>
    </citation>
    <scope>NUCLEOTIDE SEQUENCE</scope>
    <source>
        <strain evidence="5">ChiSjej2B20-13462</strain>
    </source>
</reference>
<keyword evidence="3" id="KW-0411">Iron-sulfur</keyword>
<evidence type="ECO:0000259" key="4">
    <source>
        <dbReference type="PROSITE" id="PS51918"/>
    </source>
</evidence>
<dbReference type="GO" id="GO:0005737">
    <property type="term" value="C:cytoplasm"/>
    <property type="evidence" value="ECO:0007669"/>
    <property type="project" value="UniProtKB-SubCell"/>
</dbReference>
<keyword evidence="3" id="KW-0143">Chaperone</keyword>
<comment type="similarity">
    <text evidence="1">Belongs to the anaerobic coproporphyrinogen-III oxidase family. HemW subfamily.</text>
</comment>
<dbReference type="Gene3D" id="3.80.30.20">
    <property type="entry name" value="tm_1862 like domain"/>
    <property type="match status" value="1"/>
</dbReference>
<dbReference type="EMBL" id="DVFN01000117">
    <property type="protein sequence ID" value="HIQ70297.1"/>
    <property type="molecule type" value="Genomic_DNA"/>
</dbReference>
<dbReference type="SFLD" id="SFLDS00029">
    <property type="entry name" value="Radical_SAM"/>
    <property type="match status" value="1"/>
</dbReference>
<proteinExistence type="inferred from homology"/>
<evidence type="ECO:0000256" key="1">
    <source>
        <dbReference type="ARBA" id="ARBA00006100"/>
    </source>
</evidence>
<dbReference type="InterPro" id="IPR023404">
    <property type="entry name" value="rSAM_horseshoe"/>
</dbReference>
<dbReference type="SFLD" id="SFLDF00288">
    <property type="entry name" value="HemN-like__clustered_with_nucl"/>
    <property type="match status" value="1"/>
</dbReference>
<gene>
    <name evidence="5" type="primary">hemW</name>
    <name evidence="5" type="ORF">IAA67_08215</name>
</gene>
<evidence type="ECO:0000256" key="3">
    <source>
        <dbReference type="RuleBase" id="RU364116"/>
    </source>
</evidence>
<dbReference type="GO" id="GO:0004109">
    <property type="term" value="F:coproporphyrinogen oxidase activity"/>
    <property type="evidence" value="ECO:0007669"/>
    <property type="project" value="InterPro"/>
</dbReference>
<feature type="domain" description="Radical SAM core" evidence="4">
    <location>
        <begin position="9"/>
        <end position="245"/>
    </location>
</feature>
<dbReference type="InterPro" id="IPR058240">
    <property type="entry name" value="rSAM_sf"/>
</dbReference>
<dbReference type="PANTHER" id="PTHR13932:SF5">
    <property type="entry name" value="RADICAL S-ADENOSYL METHIONINE DOMAIN-CONTAINING PROTEIN 1, MITOCHONDRIAL"/>
    <property type="match status" value="1"/>
</dbReference>
<keyword evidence="3" id="KW-0004">4Fe-4S</keyword>
<comment type="subcellular location">
    <subcellularLocation>
        <location evidence="3">Cytoplasm</location>
    </subcellularLocation>
</comment>
<keyword evidence="3" id="KW-0349">Heme</keyword>
<comment type="function">
    <text evidence="3">Probably acts as a heme chaperone, transferring heme to an unknown acceptor. Binds one molecule of heme per monomer, possibly covalently. Binds 1 [4Fe-4S] cluster. The cluster is coordinated with 3 cysteines and an exchangeable S-adenosyl-L-methionine.</text>
</comment>
<accession>A0A9D1CPD9</accession>
<dbReference type="SFLD" id="SFLDF00562">
    <property type="entry name" value="HemN-like__clustered_with_heat"/>
    <property type="match status" value="1"/>
</dbReference>
<dbReference type="Pfam" id="PF04055">
    <property type="entry name" value="Radical_SAM"/>
    <property type="match status" value="1"/>
</dbReference>
<comment type="caution">
    <text evidence="5">The sequence shown here is derived from an EMBL/GenBank/DDBJ whole genome shotgun (WGS) entry which is preliminary data.</text>
</comment>
<dbReference type="GO" id="GO:0051539">
    <property type="term" value="F:4 iron, 4 sulfur cluster binding"/>
    <property type="evidence" value="ECO:0007669"/>
    <property type="project" value="UniProtKB-UniRule"/>
</dbReference>
<dbReference type="SUPFAM" id="SSF102114">
    <property type="entry name" value="Radical SAM enzymes"/>
    <property type="match status" value="1"/>
</dbReference>
<name>A0A9D1CPD9_9FIRM</name>
<protein>
    <recommendedName>
        <fullName evidence="2 3">Heme chaperone HemW</fullName>
    </recommendedName>
</protein>
<dbReference type="InterPro" id="IPR006638">
    <property type="entry name" value="Elp3/MiaA/NifB-like_rSAM"/>
</dbReference>
<dbReference type="PANTHER" id="PTHR13932">
    <property type="entry name" value="COPROPORPHYRINIGEN III OXIDASE"/>
    <property type="match status" value="1"/>
</dbReference>
<dbReference type="PROSITE" id="PS51918">
    <property type="entry name" value="RADICAL_SAM"/>
    <property type="match status" value="1"/>
</dbReference>
<evidence type="ECO:0000313" key="6">
    <source>
        <dbReference type="Proteomes" id="UP000886874"/>
    </source>
</evidence>
<dbReference type="NCBIfam" id="TIGR00539">
    <property type="entry name" value="hemN_rel"/>
    <property type="match status" value="1"/>
</dbReference>
<dbReference type="AlphaFoldDB" id="A0A9D1CPD9"/>
<dbReference type="CDD" id="cd01335">
    <property type="entry name" value="Radical_SAM"/>
    <property type="match status" value="1"/>
</dbReference>
<dbReference type="GO" id="GO:0006779">
    <property type="term" value="P:porphyrin-containing compound biosynthetic process"/>
    <property type="evidence" value="ECO:0007669"/>
    <property type="project" value="InterPro"/>
</dbReference>
<sequence>MRNNKKALQDARQPLGIYVHVPFCRSKCEYCDFYSLGGGMNRESMDLYLQAVLAHIRETAQRAVGYEVDTVYFGGGTPSFFGHVGLIRILTEIDRRFRLARDAEITLEANPDSVTAQGLDKLRRAGFNRISIGVQTDDDAQLKALGRPHNYKQAQQAVSLARRAGFDSVSVDLMFGLPSQSREQWMATLRNVLDLKPDHISCYGLKVEQGTRLWEYKDCANLPDDDAQADMYFYAVETLESFGYQQYEISNFAKPGLECRHNLKYWMGDPYLGFGPAAASDFGGKRYTAAADLDQYITGILEQKTILTSCETIPLRERAGEYLMLRLRTSYGIEENEYMQTYLLPFAPLEKLLITYAQRDLAKKTESGRWRLTPKGFMVSNAILVELLDVQQKSNPLAKLR</sequence>
<reference evidence="5" key="2">
    <citation type="journal article" date="2021" name="PeerJ">
        <title>Extensive microbial diversity within the chicken gut microbiome revealed by metagenomics and culture.</title>
        <authorList>
            <person name="Gilroy R."/>
            <person name="Ravi A."/>
            <person name="Getino M."/>
            <person name="Pursley I."/>
            <person name="Horton D.L."/>
            <person name="Alikhan N.F."/>
            <person name="Baker D."/>
            <person name="Gharbi K."/>
            <person name="Hall N."/>
            <person name="Watson M."/>
            <person name="Adriaenssens E.M."/>
            <person name="Foster-Nyarko E."/>
            <person name="Jarju S."/>
            <person name="Secka A."/>
            <person name="Antonio M."/>
            <person name="Oren A."/>
            <person name="Chaudhuri R.R."/>
            <person name="La Ragione R."/>
            <person name="Hildebrand F."/>
            <person name="Pallen M.J."/>
        </authorList>
    </citation>
    <scope>NUCLEOTIDE SEQUENCE</scope>
    <source>
        <strain evidence="5">ChiSjej2B20-13462</strain>
    </source>
</reference>
<keyword evidence="3" id="KW-0479">Metal-binding</keyword>
<evidence type="ECO:0000256" key="2">
    <source>
        <dbReference type="ARBA" id="ARBA00017228"/>
    </source>
</evidence>